<proteinExistence type="predicted"/>
<evidence type="ECO:0000256" key="6">
    <source>
        <dbReference type="ARBA" id="ARBA00022840"/>
    </source>
</evidence>
<dbReference type="InterPro" id="IPR011009">
    <property type="entry name" value="Kinase-like_dom_sf"/>
</dbReference>
<dbReference type="GO" id="GO:0005524">
    <property type="term" value="F:ATP binding"/>
    <property type="evidence" value="ECO:0007669"/>
    <property type="project" value="UniProtKB-UniRule"/>
</dbReference>
<dbReference type="PROSITE" id="PS50011">
    <property type="entry name" value="PROTEIN_KINASE_DOM"/>
    <property type="match status" value="1"/>
</dbReference>
<feature type="domain" description="Protein kinase" evidence="11">
    <location>
        <begin position="291"/>
        <end position="553"/>
    </location>
</feature>
<dbReference type="EMBL" id="OA882729">
    <property type="protein sequence ID" value="CAD7276732.1"/>
    <property type="molecule type" value="Genomic_DNA"/>
</dbReference>
<dbReference type="InterPro" id="IPR008271">
    <property type="entry name" value="Ser/Thr_kinase_AS"/>
</dbReference>
<feature type="binding site" evidence="9">
    <location>
        <position position="318"/>
    </location>
    <ligand>
        <name>ATP</name>
        <dbReference type="ChEBI" id="CHEBI:30616"/>
    </ligand>
</feature>
<evidence type="ECO:0000313" key="12">
    <source>
        <dbReference type="EMBL" id="CAD7276732.1"/>
    </source>
</evidence>
<comment type="catalytic activity">
    <reaction evidence="8">
        <text>L-seryl-[protein] + ATP = O-phospho-L-seryl-[protein] + ADP + H(+)</text>
        <dbReference type="Rhea" id="RHEA:17989"/>
        <dbReference type="Rhea" id="RHEA-COMP:9863"/>
        <dbReference type="Rhea" id="RHEA-COMP:11604"/>
        <dbReference type="ChEBI" id="CHEBI:15378"/>
        <dbReference type="ChEBI" id="CHEBI:29999"/>
        <dbReference type="ChEBI" id="CHEBI:30616"/>
        <dbReference type="ChEBI" id="CHEBI:83421"/>
        <dbReference type="ChEBI" id="CHEBI:456216"/>
        <dbReference type="EC" id="2.7.11.1"/>
    </reaction>
</comment>
<keyword evidence="3" id="KW-0808">Transferase</keyword>
<dbReference type="InterPro" id="IPR051681">
    <property type="entry name" value="Ser/Thr_Kinases-Pseudokinases"/>
</dbReference>
<dbReference type="EC" id="2.7.11.1" evidence="1"/>
<keyword evidence="5" id="KW-0418">Kinase</keyword>
<dbReference type="PANTHER" id="PTHR44329">
    <property type="entry name" value="SERINE/THREONINE-PROTEIN KINASE TNNI3K-RELATED"/>
    <property type="match status" value="1"/>
</dbReference>
<keyword evidence="6 9" id="KW-0067">ATP-binding</keyword>
<evidence type="ECO:0000259" key="11">
    <source>
        <dbReference type="PROSITE" id="PS50011"/>
    </source>
</evidence>
<evidence type="ECO:0000256" key="7">
    <source>
        <dbReference type="ARBA" id="ARBA00047899"/>
    </source>
</evidence>
<dbReference type="PROSITE" id="PS00107">
    <property type="entry name" value="PROTEIN_KINASE_ATP"/>
    <property type="match status" value="1"/>
</dbReference>
<keyword evidence="2" id="KW-0723">Serine/threonine-protein kinase</keyword>
<accession>A0A7R9BJY6</accession>
<evidence type="ECO:0000256" key="8">
    <source>
        <dbReference type="ARBA" id="ARBA00048679"/>
    </source>
</evidence>
<feature type="compositionally biased region" description="Basic and acidic residues" evidence="10">
    <location>
        <begin position="144"/>
        <end position="163"/>
    </location>
</feature>
<evidence type="ECO:0000256" key="9">
    <source>
        <dbReference type="PROSITE-ProRule" id="PRU10141"/>
    </source>
</evidence>
<evidence type="ECO:0000256" key="4">
    <source>
        <dbReference type="ARBA" id="ARBA00022741"/>
    </source>
</evidence>
<dbReference type="PANTHER" id="PTHR44329:SF285">
    <property type="entry name" value="V-MOS MOLONEY MURINE SARCOMA VIRAL ONCO HOMOLOG"/>
    <property type="match status" value="1"/>
</dbReference>
<feature type="compositionally biased region" description="Polar residues" evidence="10">
    <location>
        <begin position="119"/>
        <end position="143"/>
    </location>
</feature>
<gene>
    <name evidence="12" type="ORF">NMOB1V02_LOCUS4482</name>
</gene>
<protein>
    <recommendedName>
        <fullName evidence="1">non-specific serine/threonine protein kinase</fullName>
        <ecNumber evidence="1">2.7.11.1</ecNumber>
    </recommendedName>
</protein>
<name>A0A7R9BJY6_9CRUS</name>
<dbReference type="AlphaFoldDB" id="A0A7R9BJY6"/>
<dbReference type="OrthoDB" id="4062651at2759"/>
<evidence type="ECO:0000256" key="5">
    <source>
        <dbReference type="ARBA" id="ARBA00022777"/>
    </source>
</evidence>
<evidence type="ECO:0000313" key="13">
    <source>
        <dbReference type="Proteomes" id="UP000678499"/>
    </source>
</evidence>
<dbReference type="SUPFAM" id="SSF56112">
    <property type="entry name" value="Protein kinase-like (PK-like)"/>
    <property type="match status" value="1"/>
</dbReference>
<evidence type="ECO:0000256" key="2">
    <source>
        <dbReference type="ARBA" id="ARBA00022527"/>
    </source>
</evidence>
<dbReference type="SMART" id="SM00220">
    <property type="entry name" value="S_TKc"/>
    <property type="match status" value="1"/>
</dbReference>
<sequence>MSFKCPSGFPVVDISHSPPAGTFCRSQRTPDIDVRSGDEAHEANLRRYLVNKRSLTNSYQSGQRSTCNSGNSSSRCVLAGEKRNNDGAVIRVPASSGRPSGGYLSPCGLENVSFCSASTESSNTQKSGTQSGTQSGYRSNSKNECSKTESKMQAKEDVTPEKRRRLEEKQECCDCVTAGLPAVLRRRNRRTNTRTPHSGAGALTRSRRLCLCYRLSVQCFFAATTMQRSAKEPNPFSLLLPPSSDKLLLSGQSVARCSRSRRLRDVPRSCVSFDVNTTGRALLLKNGLDTSRKLHVLGRGGFGVVVKAVYQGQAVAVKIIPRHNKSQRTVESCLRAEMNAINLDHPNIVRAIRIFGFEERNALVIMELAGSISLQTMLNDHRTDIPFVTRVKFAVQIACALEFCHDRRILHLDVKPSNILISGHETCKLGDFGCSRHLDDAMTQGNNSNCPVRGTVVYQAPEVLRGCLPTERADVYSLGITMWQMITREYPFPGERSHVVMYLVGGRGKRPVMPHPGNQNEKFYMTLVEHCWKQNPILRPSAAEIQLEMRSWTDSVGEPLIV</sequence>
<keyword evidence="13" id="KW-1185">Reference proteome</keyword>
<evidence type="ECO:0000256" key="3">
    <source>
        <dbReference type="ARBA" id="ARBA00022679"/>
    </source>
</evidence>
<organism evidence="12">
    <name type="scientific">Notodromas monacha</name>
    <dbReference type="NCBI Taxonomy" id="399045"/>
    <lineage>
        <taxon>Eukaryota</taxon>
        <taxon>Metazoa</taxon>
        <taxon>Ecdysozoa</taxon>
        <taxon>Arthropoda</taxon>
        <taxon>Crustacea</taxon>
        <taxon>Oligostraca</taxon>
        <taxon>Ostracoda</taxon>
        <taxon>Podocopa</taxon>
        <taxon>Podocopida</taxon>
        <taxon>Cypridocopina</taxon>
        <taxon>Cypridoidea</taxon>
        <taxon>Cyprididae</taxon>
        <taxon>Notodromas</taxon>
    </lineage>
</organism>
<dbReference type="PROSITE" id="PS00108">
    <property type="entry name" value="PROTEIN_KINASE_ST"/>
    <property type="match status" value="1"/>
</dbReference>
<dbReference type="Proteomes" id="UP000678499">
    <property type="component" value="Unassembled WGS sequence"/>
</dbReference>
<evidence type="ECO:0000256" key="10">
    <source>
        <dbReference type="SAM" id="MobiDB-lite"/>
    </source>
</evidence>
<comment type="catalytic activity">
    <reaction evidence="7">
        <text>L-threonyl-[protein] + ATP = O-phospho-L-threonyl-[protein] + ADP + H(+)</text>
        <dbReference type="Rhea" id="RHEA:46608"/>
        <dbReference type="Rhea" id="RHEA-COMP:11060"/>
        <dbReference type="Rhea" id="RHEA-COMP:11605"/>
        <dbReference type="ChEBI" id="CHEBI:15378"/>
        <dbReference type="ChEBI" id="CHEBI:30013"/>
        <dbReference type="ChEBI" id="CHEBI:30616"/>
        <dbReference type="ChEBI" id="CHEBI:61977"/>
        <dbReference type="ChEBI" id="CHEBI:456216"/>
        <dbReference type="EC" id="2.7.11.1"/>
    </reaction>
</comment>
<dbReference type="EMBL" id="CAJPEX010000692">
    <property type="protein sequence ID" value="CAG0916884.1"/>
    <property type="molecule type" value="Genomic_DNA"/>
</dbReference>
<dbReference type="InterPro" id="IPR000719">
    <property type="entry name" value="Prot_kinase_dom"/>
</dbReference>
<dbReference type="Gene3D" id="1.10.510.10">
    <property type="entry name" value="Transferase(Phosphotransferase) domain 1"/>
    <property type="match status" value="1"/>
</dbReference>
<dbReference type="GO" id="GO:0004674">
    <property type="term" value="F:protein serine/threonine kinase activity"/>
    <property type="evidence" value="ECO:0007669"/>
    <property type="project" value="UniProtKB-KW"/>
</dbReference>
<reference evidence="12" key="1">
    <citation type="submission" date="2020-11" db="EMBL/GenBank/DDBJ databases">
        <authorList>
            <person name="Tran Van P."/>
        </authorList>
    </citation>
    <scope>NUCLEOTIDE SEQUENCE</scope>
</reference>
<dbReference type="InterPro" id="IPR017441">
    <property type="entry name" value="Protein_kinase_ATP_BS"/>
</dbReference>
<dbReference type="Pfam" id="PF00069">
    <property type="entry name" value="Pkinase"/>
    <property type="match status" value="1"/>
</dbReference>
<feature type="region of interest" description="Disordered" evidence="10">
    <location>
        <begin position="119"/>
        <end position="163"/>
    </location>
</feature>
<keyword evidence="4 9" id="KW-0547">Nucleotide-binding</keyword>
<evidence type="ECO:0000256" key="1">
    <source>
        <dbReference type="ARBA" id="ARBA00012513"/>
    </source>
</evidence>